<name>A0AA96FAH8_9MICO</name>
<feature type="domain" description="ATP-grasp" evidence="2">
    <location>
        <begin position="90"/>
        <end position="284"/>
    </location>
</feature>
<dbReference type="EMBL" id="CP134879">
    <property type="protein sequence ID" value="WNM24635.1"/>
    <property type="molecule type" value="Genomic_DNA"/>
</dbReference>
<evidence type="ECO:0000259" key="2">
    <source>
        <dbReference type="PROSITE" id="PS50975"/>
    </source>
</evidence>
<dbReference type="Proteomes" id="UP001304125">
    <property type="component" value="Chromosome"/>
</dbReference>
<keyword evidence="4" id="KW-1185">Reference proteome</keyword>
<dbReference type="InterPro" id="IPR053191">
    <property type="entry name" value="DcsG_Biosynth_Enzyme"/>
</dbReference>
<sequence length="285" mass="29792">MARIALATTAALIDVDVDDAALLAALPEAELAAWETPTDWAAYDLVVLRSTWNYIDRLDEFLGWAESVAAVTRLVNPVPVIRWNTDKRYLAQLEAAGVPVVPSLFVAPGEQPPDDALAGRIVVKPAVGNGSNGAALLDGDPTAAAAHVAMLHAAGRTALIQPYLEQVDTLGEKALVHLGGSFSHAATKGAILSKEMSFSTGVYADEEISPATASDAEIAVARAVLDATAVLLPDAADLAYARVDLLPTDDGPVLLELELTEPSLFLTQADGAADRAAAAIRDLLR</sequence>
<dbReference type="GO" id="GO:0046872">
    <property type="term" value="F:metal ion binding"/>
    <property type="evidence" value="ECO:0007669"/>
    <property type="project" value="InterPro"/>
</dbReference>
<dbReference type="SUPFAM" id="SSF56059">
    <property type="entry name" value="Glutathione synthetase ATP-binding domain-like"/>
    <property type="match status" value="1"/>
</dbReference>
<dbReference type="PANTHER" id="PTHR39217:SF1">
    <property type="entry name" value="GLUTATHIONE SYNTHETASE"/>
    <property type="match status" value="1"/>
</dbReference>
<accession>A0AA96FAH8</accession>
<proteinExistence type="predicted"/>
<keyword evidence="1" id="KW-0067">ATP-binding</keyword>
<evidence type="ECO:0000313" key="4">
    <source>
        <dbReference type="Proteomes" id="UP001304125"/>
    </source>
</evidence>
<reference evidence="3 4" key="1">
    <citation type="submission" date="2023-09" db="EMBL/GenBank/DDBJ databases">
        <title>Demequina sp. a novel bacteria isolated from Capsicum annuum.</title>
        <authorList>
            <person name="Humaira Z."/>
            <person name="Lee J."/>
            <person name="Cho D."/>
        </authorList>
    </citation>
    <scope>NUCLEOTIDE SEQUENCE [LARGE SCALE GENOMIC DNA]</scope>
    <source>
        <strain evidence="3 4">OYTSA14</strain>
    </source>
</reference>
<dbReference type="PROSITE" id="PS50975">
    <property type="entry name" value="ATP_GRASP"/>
    <property type="match status" value="1"/>
</dbReference>
<protein>
    <recommendedName>
        <fullName evidence="2">ATP-grasp domain-containing protein</fullName>
    </recommendedName>
</protein>
<evidence type="ECO:0000313" key="3">
    <source>
        <dbReference type="EMBL" id="WNM24635.1"/>
    </source>
</evidence>
<keyword evidence="1" id="KW-0547">Nucleotide-binding</keyword>
<evidence type="ECO:0000256" key="1">
    <source>
        <dbReference type="PROSITE-ProRule" id="PRU00409"/>
    </source>
</evidence>
<dbReference type="AlphaFoldDB" id="A0AA96FAH8"/>
<dbReference type="InterPro" id="IPR011761">
    <property type="entry name" value="ATP-grasp"/>
</dbReference>
<dbReference type="GO" id="GO:0005524">
    <property type="term" value="F:ATP binding"/>
    <property type="evidence" value="ECO:0007669"/>
    <property type="project" value="UniProtKB-UniRule"/>
</dbReference>
<organism evidence="3 4">
    <name type="scientific">Demequina capsici</name>
    <dbReference type="NCBI Taxonomy" id="3075620"/>
    <lineage>
        <taxon>Bacteria</taxon>
        <taxon>Bacillati</taxon>
        <taxon>Actinomycetota</taxon>
        <taxon>Actinomycetes</taxon>
        <taxon>Micrococcales</taxon>
        <taxon>Demequinaceae</taxon>
        <taxon>Demequina</taxon>
    </lineage>
</organism>
<dbReference type="RefSeq" id="WP_313498669.1">
    <property type="nucleotide sequence ID" value="NZ_CP134879.1"/>
</dbReference>
<dbReference type="PANTHER" id="PTHR39217">
    <property type="match status" value="1"/>
</dbReference>
<gene>
    <name evidence="3" type="ORF">RN606_00355</name>
</gene>